<proteinExistence type="predicted"/>
<name>A0A835GLU2_SPOEX</name>
<dbReference type="AlphaFoldDB" id="A0A835GLU2"/>
<organism evidence="1 2">
    <name type="scientific">Spodoptera exigua</name>
    <name type="common">Beet armyworm</name>
    <name type="synonym">Noctua fulgens</name>
    <dbReference type="NCBI Taxonomy" id="7107"/>
    <lineage>
        <taxon>Eukaryota</taxon>
        <taxon>Metazoa</taxon>
        <taxon>Ecdysozoa</taxon>
        <taxon>Arthropoda</taxon>
        <taxon>Hexapoda</taxon>
        <taxon>Insecta</taxon>
        <taxon>Pterygota</taxon>
        <taxon>Neoptera</taxon>
        <taxon>Endopterygota</taxon>
        <taxon>Lepidoptera</taxon>
        <taxon>Glossata</taxon>
        <taxon>Ditrysia</taxon>
        <taxon>Noctuoidea</taxon>
        <taxon>Noctuidae</taxon>
        <taxon>Amphipyrinae</taxon>
        <taxon>Spodoptera</taxon>
    </lineage>
</organism>
<comment type="caution">
    <text evidence="1">The sequence shown here is derived from an EMBL/GenBank/DDBJ whole genome shotgun (WGS) entry which is preliminary data.</text>
</comment>
<gene>
    <name evidence="1" type="ORF">HW555_004076</name>
</gene>
<sequence>MDYDDVGRIDKERTLETMAQLIKCLDLVDFTERPYKPRRVPKKVGRIPVKYEEYKPVLVSVKPIRRYWLLSDSNQFTKGVPVQQRVYEDEKDSNIKQKIAMLVEQTMQDAHRKMKLVDELKEEHRDEAPYKAGFILSMVKKSKDVLDELFNVAVKHKDEWMALEQLKIFELIVHTNVDTTNLLRQLVDVHVKHINATRDSKRVAPLSRATDTPHLPHDEVGASALVDDVTVRLRRHSFRKAYEDEKDFNLKSKIRMLVGLAMQDVSKKMEDTEYIKEKFRNHKPYKAGFVLSLIKKSRDVLNELFNVAIKHRAEWKALEQLKIFELIVHTNVDTTNLVKQLVDIHSGHLYIIIVLIKAVMPL</sequence>
<protein>
    <submittedName>
        <fullName evidence="1">Uncharacterized protein</fullName>
    </submittedName>
</protein>
<dbReference type="Proteomes" id="UP000648187">
    <property type="component" value="Unassembled WGS sequence"/>
</dbReference>
<dbReference type="EMBL" id="JACKWZ010000043">
    <property type="protein sequence ID" value="KAF9419428.1"/>
    <property type="molecule type" value="Genomic_DNA"/>
</dbReference>
<evidence type="ECO:0000313" key="2">
    <source>
        <dbReference type="Proteomes" id="UP000648187"/>
    </source>
</evidence>
<accession>A0A835GLU2</accession>
<evidence type="ECO:0000313" key="1">
    <source>
        <dbReference type="EMBL" id="KAF9419428.1"/>
    </source>
</evidence>
<reference evidence="1" key="1">
    <citation type="submission" date="2020-08" db="EMBL/GenBank/DDBJ databases">
        <title>Spodoptera exigua strain:BAW_Kor-Di-RS1 Genome sequencing and assembly.</title>
        <authorList>
            <person name="Kim J."/>
            <person name="Nam H.Y."/>
            <person name="Kwon M."/>
            <person name="Choi J.H."/>
            <person name="Cho S.R."/>
            <person name="Kim G.-H."/>
        </authorList>
    </citation>
    <scope>NUCLEOTIDE SEQUENCE</scope>
    <source>
        <strain evidence="1">BAW_Kor-Di-RS1</strain>
        <tissue evidence="1">Whole-body</tissue>
    </source>
</reference>
<keyword evidence="2" id="KW-1185">Reference proteome</keyword>